<name>R4YWI1_9ACTN</name>
<evidence type="ECO:0000256" key="2">
    <source>
        <dbReference type="SAM" id="Phobius"/>
    </source>
</evidence>
<feature type="compositionally biased region" description="Polar residues" evidence="1">
    <location>
        <begin position="32"/>
        <end position="44"/>
    </location>
</feature>
<feature type="transmembrane region" description="Helical" evidence="2">
    <location>
        <begin position="384"/>
        <end position="405"/>
    </location>
</feature>
<feature type="transmembrane region" description="Helical" evidence="2">
    <location>
        <begin position="192"/>
        <end position="209"/>
    </location>
</feature>
<keyword evidence="2" id="KW-0472">Membrane</keyword>
<dbReference type="GO" id="GO:0016747">
    <property type="term" value="F:acyltransferase activity, transferring groups other than amino-acyl groups"/>
    <property type="evidence" value="ECO:0007669"/>
    <property type="project" value="InterPro"/>
</dbReference>
<feature type="domain" description="Acyltransferase 3" evidence="3">
    <location>
        <begin position="63"/>
        <end position="400"/>
    </location>
</feature>
<feature type="transmembrane region" description="Helical" evidence="2">
    <location>
        <begin position="348"/>
        <end position="372"/>
    </location>
</feature>
<dbReference type="AlphaFoldDB" id="R4YWI1"/>
<dbReference type="HOGENOM" id="CLU_039835_2_0_11"/>
<keyword evidence="5" id="KW-1185">Reference proteome</keyword>
<feature type="transmembrane region" description="Helical" evidence="2">
    <location>
        <begin position="216"/>
        <end position="235"/>
    </location>
</feature>
<protein>
    <recommendedName>
        <fullName evidence="3">Acyltransferase 3 domain-containing protein</fullName>
    </recommendedName>
</protein>
<feature type="transmembrane region" description="Helical" evidence="2">
    <location>
        <begin position="305"/>
        <end position="327"/>
    </location>
</feature>
<evidence type="ECO:0000256" key="1">
    <source>
        <dbReference type="SAM" id="MobiDB-lite"/>
    </source>
</evidence>
<comment type="caution">
    <text evidence="4">The sequence shown here is derived from an EMBL/GenBank/DDBJ whole genome shotgun (WGS) entry which is preliminary data.</text>
</comment>
<feature type="transmembrane region" description="Helical" evidence="2">
    <location>
        <begin position="451"/>
        <end position="468"/>
    </location>
</feature>
<dbReference type="STRING" id="1229780.BN381_130127"/>
<keyword evidence="2" id="KW-0812">Transmembrane</keyword>
<feature type="transmembrane region" description="Helical" evidence="2">
    <location>
        <begin position="271"/>
        <end position="293"/>
    </location>
</feature>
<dbReference type="EMBL" id="CANL01000005">
    <property type="protein sequence ID" value="CCM62569.1"/>
    <property type="molecule type" value="Genomic_DNA"/>
</dbReference>
<proteinExistence type="predicted"/>
<evidence type="ECO:0000313" key="5">
    <source>
        <dbReference type="Proteomes" id="UP000018291"/>
    </source>
</evidence>
<feature type="transmembrane region" description="Helical" evidence="2">
    <location>
        <begin position="154"/>
        <end position="172"/>
    </location>
</feature>
<organism evidence="4 5">
    <name type="scientific">Candidatus Neomicrothrix parvicella RN1</name>
    <dbReference type="NCBI Taxonomy" id="1229780"/>
    <lineage>
        <taxon>Bacteria</taxon>
        <taxon>Bacillati</taxon>
        <taxon>Actinomycetota</taxon>
        <taxon>Acidimicrobiia</taxon>
        <taxon>Acidimicrobiales</taxon>
        <taxon>Microthrixaceae</taxon>
        <taxon>Candidatus Neomicrothrix</taxon>
    </lineage>
</organism>
<dbReference type="InterPro" id="IPR002656">
    <property type="entry name" value="Acyl_transf_3_dom"/>
</dbReference>
<feature type="transmembrane region" description="Helical" evidence="2">
    <location>
        <begin position="68"/>
        <end position="90"/>
    </location>
</feature>
<dbReference type="Proteomes" id="UP000018291">
    <property type="component" value="Unassembled WGS sequence"/>
</dbReference>
<feature type="transmembrane region" description="Helical" evidence="2">
    <location>
        <begin position="426"/>
        <end position="445"/>
    </location>
</feature>
<sequence>MSADAGAFPSDDWGVDPPDTDGVRAQDGAMFTNESGRPNTQPQPEANRPGATETDPAERDRVVDAVRAGCLVVVVAGHWLMAAIGTEATGTGAYRVQLANMLELRPWTQWLTWVLQVMPLFFIVGGFANAVSWTRTVNRGGRWADWVANRMRRLLAPAIGLLAVWLVVVAVAQPFLDPRLVHGGHRLVTKPLWFLGVYLVITAMTPLLVRLQTRLGIWAVVPWAVAAVAVDVLRFNDHDTALASLNFVFVWAALTQVGMSWDRLVANRDRWWMLAGGGYLALGLLVGIGPYGLSMVGVGGKVSNMAPPSIALLALGCAQLGLILAAWDRLRSVLAQERYWTPVMRIGAGGMTLYLWHLTAMAIGVCLVALAASLGIAQPTPGSALWWATRPLWFGVLAVVLSPILRRAAPVEVRSLLAPQSTGTPLWAAVLGVTAGAAAIAYLVIEGLQPVGPAVVPVLVLAALVRWLSPPNDAEPAIDRADRSA</sequence>
<feature type="transmembrane region" description="Helical" evidence="2">
    <location>
        <begin position="110"/>
        <end position="133"/>
    </location>
</feature>
<accession>R4YWI1</accession>
<feature type="region of interest" description="Disordered" evidence="1">
    <location>
        <begin position="1"/>
        <end position="59"/>
    </location>
</feature>
<gene>
    <name evidence="4" type="ORF">BN381_130127</name>
</gene>
<evidence type="ECO:0000259" key="3">
    <source>
        <dbReference type="Pfam" id="PF01757"/>
    </source>
</evidence>
<feature type="transmembrane region" description="Helical" evidence="2">
    <location>
        <begin position="241"/>
        <end position="259"/>
    </location>
</feature>
<evidence type="ECO:0000313" key="4">
    <source>
        <dbReference type="EMBL" id="CCM62569.1"/>
    </source>
</evidence>
<dbReference type="Pfam" id="PF01757">
    <property type="entry name" value="Acyl_transf_3"/>
    <property type="match status" value="1"/>
</dbReference>
<keyword evidence="2" id="KW-1133">Transmembrane helix</keyword>
<dbReference type="eggNOG" id="COG1835">
    <property type="taxonomic scope" value="Bacteria"/>
</dbReference>
<reference evidence="4 5" key="1">
    <citation type="journal article" date="2013" name="ISME J.">
        <title>Metabolic model for the filamentous 'Candidatus Microthrix parvicella' based on genomic and metagenomic analyses.</title>
        <authorList>
            <person name="Jon McIlroy S."/>
            <person name="Kristiansen R."/>
            <person name="Albertsen M."/>
            <person name="Michael Karst S."/>
            <person name="Rossetti S."/>
            <person name="Lund Nielsen J."/>
            <person name="Tandoi V."/>
            <person name="James Seviour R."/>
            <person name="Nielsen P.H."/>
        </authorList>
    </citation>
    <scope>NUCLEOTIDE SEQUENCE [LARGE SCALE GENOMIC DNA]</scope>
    <source>
        <strain evidence="4 5">RN1</strain>
    </source>
</reference>